<reference evidence="1" key="1">
    <citation type="journal article" date="2014" name="Front. Microbiol.">
        <title>High frequency of phylogenetically diverse reductive dehalogenase-homologous genes in deep subseafloor sedimentary metagenomes.</title>
        <authorList>
            <person name="Kawai M."/>
            <person name="Futagami T."/>
            <person name="Toyoda A."/>
            <person name="Takaki Y."/>
            <person name="Nishi S."/>
            <person name="Hori S."/>
            <person name="Arai W."/>
            <person name="Tsubouchi T."/>
            <person name="Morono Y."/>
            <person name="Uchiyama I."/>
            <person name="Ito T."/>
            <person name="Fujiyama A."/>
            <person name="Inagaki F."/>
            <person name="Takami H."/>
        </authorList>
    </citation>
    <scope>NUCLEOTIDE SEQUENCE</scope>
    <source>
        <strain evidence="1">Expedition CK06-06</strain>
    </source>
</reference>
<dbReference type="AlphaFoldDB" id="X0TQ11"/>
<proteinExistence type="predicted"/>
<protein>
    <submittedName>
        <fullName evidence="1">Uncharacterized protein</fullName>
    </submittedName>
</protein>
<evidence type="ECO:0000313" key="1">
    <source>
        <dbReference type="EMBL" id="GAF89321.1"/>
    </source>
</evidence>
<comment type="caution">
    <text evidence="1">The sequence shown here is derived from an EMBL/GenBank/DDBJ whole genome shotgun (WGS) entry which is preliminary data.</text>
</comment>
<dbReference type="EMBL" id="BARS01011385">
    <property type="protein sequence ID" value="GAF89321.1"/>
    <property type="molecule type" value="Genomic_DNA"/>
</dbReference>
<accession>X0TQ11</accession>
<name>X0TQ11_9ZZZZ</name>
<organism evidence="1">
    <name type="scientific">marine sediment metagenome</name>
    <dbReference type="NCBI Taxonomy" id="412755"/>
    <lineage>
        <taxon>unclassified sequences</taxon>
        <taxon>metagenomes</taxon>
        <taxon>ecological metagenomes</taxon>
    </lineage>
</organism>
<sequence length="81" mass="9235">MSEWRLPKLKEDKNSIIQAKNAINNIESVGGILTCLSMEARRNDLGSMAFVLTELADELGKSTEKLDDLVRWVERQKDNEK</sequence>
<gene>
    <name evidence="1" type="ORF">S01H1_20722</name>
</gene>